<organism evidence="1">
    <name type="scientific">marine metagenome</name>
    <dbReference type="NCBI Taxonomy" id="408172"/>
    <lineage>
        <taxon>unclassified sequences</taxon>
        <taxon>metagenomes</taxon>
        <taxon>ecological metagenomes</taxon>
    </lineage>
</organism>
<dbReference type="EMBL" id="UINC01139193">
    <property type="protein sequence ID" value="SVD25596.1"/>
    <property type="molecule type" value="Genomic_DNA"/>
</dbReference>
<name>A0A382TU65_9ZZZZ</name>
<feature type="non-terminal residue" evidence="1">
    <location>
        <position position="68"/>
    </location>
</feature>
<sequence length="68" mass="7259">MLDFGPISIIISGDLAMINSLEILGYLAIVSGRTFSPPAIDSSSFRKVSRPTAYKSRLGSLVSLNSIN</sequence>
<gene>
    <name evidence="1" type="ORF">METZ01_LOCUS378450</name>
</gene>
<accession>A0A382TU65</accession>
<protein>
    <submittedName>
        <fullName evidence="1">Uncharacterized protein</fullName>
    </submittedName>
</protein>
<evidence type="ECO:0000313" key="1">
    <source>
        <dbReference type="EMBL" id="SVD25596.1"/>
    </source>
</evidence>
<reference evidence="1" key="1">
    <citation type="submission" date="2018-05" db="EMBL/GenBank/DDBJ databases">
        <authorList>
            <person name="Lanie J.A."/>
            <person name="Ng W.-L."/>
            <person name="Kazmierczak K.M."/>
            <person name="Andrzejewski T.M."/>
            <person name="Davidsen T.M."/>
            <person name="Wayne K.J."/>
            <person name="Tettelin H."/>
            <person name="Glass J.I."/>
            <person name="Rusch D."/>
            <person name="Podicherti R."/>
            <person name="Tsui H.-C.T."/>
            <person name="Winkler M.E."/>
        </authorList>
    </citation>
    <scope>NUCLEOTIDE SEQUENCE</scope>
</reference>
<proteinExistence type="predicted"/>
<dbReference type="AlphaFoldDB" id="A0A382TU65"/>